<comment type="subcellular location">
    <subcellularLocation>
        <location evidence="2">Cytoplasm</location>
    </subcellularLocation>
    <subcellularLocation>
        <location evidence="1">Nucleus</location>
    </subcellularLocation>
</comment>
<dbReference type="GO" id="GO:0005737">
    <property type="term" value="C:cytoplasm"/>
    <property type="evidence" value="ECO:0007669"/>
    <property type="project" value="UniProtKB-SubCell"/>
</dbReference>
<evidence type="ECO:0000256" key="3">
    <source>
        <dbReference type="ARBA" id="ARBA00008056"/>
    </source>
</evidence>
<keyword evidence="9" id="KW-0560">Oxidoreductase</keyword>
<dbReference type="SUPFAM" id="SSF51197">
    <property type="entry name" value="Clavaminate synthase-like"/>
    <property type="match status" value="1"/>
</dbReference>
<dbReference type="GO" id="GO:0005634">
    <property type="term" value="C:nucleus"/>
    <property type="evidence" value="ECO:0007669"/>
    <property type="project" value="UniProtKB-SubCell"/>
</dbReference>
<evidence type="ECO:0000259" key="10">
    <source>
        <dbReference type="PROSITE" id="PS51471"/>
    </source>
</evidence>
<evidence type="ECO:0000256" key="1">
    <source>
        <dbReference type="ARBA" id="ARBA00004123"/>
    </source>
</evidence>
<dbReference type="AlphaFoldDB" id="A0A7J8MDL6"/>
<dbReference type="GO" id="GO:0046872">
    <property type="term" value="F:metal ion binding"/>
    <property type="evidence" value="ECO:0007669"/>
    <property type="project" value="UniProtKB-KW"/>
</dbReference>
<dbReference type="PANTHER" id="PTHR47991">
    <property type="entry name" value="OXOGLUTARATE/IRON-DEPENDENT DIOXYGENASE"/>
    <property type="match status" value="1"/>
</dbReference>
<keyword evidence="5 9" id="KW-0479">Metal-binding</keyword>
<keyword evidence="4" id="KW-0963">Cytoplasm</keyword>
<dbReference type="GO" id="GO:0016491">
    <property type="term" value="F:oxidoreductase activity"/>
    <property type="evidence" value="ECO:0007669"/>
    <property type="project" value="UniProtKB-KW"/>
</dbReference>
<keyword evidence="12" id="KW-1185">Reference proteome</keyword>
<comment type="similarity">
    <text evidence="3 9">Belongs to the iron/ascorbate-dependent oxidoreductase family.</text>
</comment>
<dbReference type="FunFam" id="2.60.120.330:FF:000015">
    <property type="entry name" value="Protein DMR6-LIKE OXYGENASE 1"/>
    <property type="match status" value="1"/>
</dbReference>
<evidence type="ECO:0000256" key="4">
    <source>
        <dbReference type="ARBA" id="ARBA00022490"/>
    </source>
</evidence>
<dbReference type="InterPro" id="IPR026992">
    <property type="entry name" value="DIOX_N"/>
</dbReference>
<dbReference type="InterPro" id="IPR050295">
    <property type="entry name" value="Plant_2OG-oxidoreductases"/>
</dbReference>
<evidence type="ECO:0000256" key="6">
    <source>
        <dbReference type="ARBA" id="ARBA00023004"/>
    </source>
</evidence>
<comment type="caution">
    <text evidence="11">The sequence shown here is derived from an EMBL/GenBank/DDBJ whole genome shotgun (WGS) entry which is preliminary data.</text>
</comment>
<dbReference type="Pfam" id="PF14226">
    <property type="entry name" value="DIOX_N"/>
    <property type="match status" value="1"/>
</dbReference>
<proteinExistence type="inferred from homology"/>
<keyword evidence="6 9" id="KW-0408">Iron</keyword>
<protein>
    <recommendedName>
        <fullName evidence="10">Fe2OG dioxygenase domain-containing protein</fullName>
    </recommendedName>
</protein>
<comment type="function">
    <text evidence="8">Involved in the regulation of shoot development and salicylic acid (SA) homeostasis.</text>
</comment>
<dbReference type="EMBL" id="JABEZX010000008">
    <property type="protein sequence ID" value="MBA0562795.1"/>
    <property type="molecule type" value="Genomic_DNA"/>
</dbReference>
<keyword evidence="7" id="KW-0539">Nucleus</keyword>
<evidence type="ECO:0000313" key="12">
    <source>
        <dbReference type="Proteomes" id="UP000593572"/>
    </source>
</evidence>
<reference evidence="11 12" key="1">
    <citation type="journal article" date="2019" name="Genome Biol. Evol.">
        <title>Insights into the evolution of the New World diploid cottons (Gossypium, subgenus Houzingenia) based on genome sequencing.</title>
        <authorList>
            <person name="Grover C.E."/>
            <person name="Arick M.A. 2nd"/>
            <person name="Thrash A."/>
            <person name="Conover J.L."/>
            <person name="Sanders W.S."/>
            <person name="Peterson D.G."/>
            <person name="Frelichowski J.E."/>
            <person name="Scheffler J.A."/>
            <person name="Scheffler B.E."/>
            <person name="Wendel J.F."/>
        </authorList>
    </citation>
    <scope>NUCLEOTIDE SEQUENCE [LARGE SCALE GENOMIC DNA]</scope>
    <source>
        <strain evidence="11">157</strain>
        <tissue evidence="11">Leaf</tissue>
    </source>
</reference>
<evidence type="ECO:0000256" key="8">
    <source>
        <dbReference type="ARBA" id="ARBA00059922"/>
    </source>
</evidence>
<dbReference type="Pfam" id="PF03171">
    <property type="entry name" value="2OG-FeII_Oxy"/>
    <property type="match status" value="1"/>
</dbReference>
<dbReference type="InterPro" id="IPR027443">
    <property type="entry name" value="IPNS-like_sf"/>
</dbReference>
<name>A0A7J8MDL6_9ROSI</name>
<dbReference type="PROSITE" id="PS51471">
    <property type="entry name" value="FE2OG_OXY"/>
    <property type="match status" value="1"/>
</dbReference>
<dbReference type="Proteomes" id="UP000593572">
    <property type="component" value="Unassembled WGS sequence"/>
</dbReference>
<evidence type="ECO:0000313" key="11">
    <source>
        <dbReference type="EMBL" id="MBA0562795.1"/>
    </source>
</evidence>
<dbReference type="InterPro" id="IPR044861">
    <property type="entry name" value="IPNS-like_FE2OG_OXY"/>
</dbReference>
<evidence type="ECO:0000256" key="7">
    <source>
        <dbReference type="ARBA" id="ARBA00023242"/>
    </source>
</evidence>
<evidence type="ECO:0000256" key="5">
    <source>
        <dbReference type="ARBA" id="ARBA00022723"/>
    </source>
</evidence>
<gene>
    <name evidence="11" type="ORF">Golob_007816</name>
</gene>
<evidence type="ECO:0000256" key="9">
    <source>
        <dbReference type="RuleBase" id="RU003682"/>
    </source>
</evidence>
<sequence length="448" mass="50192">MGMNDPTHPVHRTICGESGVWARVGSFMASLKIEARRERKRNWTIRISLDPAATENHHLSHQHPPQFAYETDGSSPLEEQAATTDHSLFTSKDISSMEGEGECSDNPFTSVMTLTKMRVPHVPQRYVLPPSQRPTLTLDLTANLPIVDLSTLHHASQRSLTLDTIQGACKELGFFQVVNHGIPLPVIHDALAAATEFFNLSLEEKMTLLSDNVHNPVRYGTSLNHASDKVHYWRDFIKHYSHPISDWIHLWPSNPPSYKDKMGNYAKAVQVLHKQLMEAILETLGLNFGNLQKEIEEGNQLMAINCYPACPEPDLTLGMPPHSDYGTLTVLLQSGPGLQLQDNKKKWLSVPFVEGALLVQLGDQIEVMSNGQYKSVVHQVTLSAENKRLSIASLHSLPINKKIGPAPELVDEQHPVSYNEFSFRDFLDYISSNDIADKRFIDSIKKSV</sequence>
<accession>A0A7J8MDL6</accession>
<dbReference type="Gene3D" id="2.60.120.330">
    <property type="entry name" value="B-lactam Antibiotic, Isopenicillin N Synthase, Chain"/>
    <property type="match status" value="1"/>
</dbReference>
<feature type="domain" description="Fe2OG dioxygenase" evidence="10">
    <location>
        <begin position="297"/>
        <end position="397"/>
    </location>
</feature>
<dbReference type="InterPro" id="IPR005123">
    <property type="entry name" value="Oxoglu/Fe-dep_dioxygenase_dom"/>
</dbReference>
<evidence type="ECO:0000256" key="2">
    <source>
        <dbReference type="ARBA" id="ARBA00004496"/>
    </source>
</evidence>
<organism evidence="11 12">
    <name type="scientific">Gossypium lobatum</name>
    <dbReference type="NCBI Taxonomy" id="34289"/>
    <lineage>
        <taxon>Eukaryota</taxon>
        <taxon>Viridiplantae</taxon>
        <taxon>Streptophyta</taxon>
        <taxon>Embryophyta</taxon>
        <taxon>Tracheophyta</taxon>
        <taxon>Spermatophyta</taxon>
        <taxon>Magnoliopsida</taxon>
        <taxon>eudicotyledons</taxon>
        <taxon>Gunneridae</taxon>
        <taxon>Pentapetalae</taxon>
        <taxon>rosids</taxon>
        <taxon>malvids</taxon>
        <taxon>Malvales</taxon>
        <taxon>Malvaceae</taxon>
        <taxon>Malvoideae</taxon>
        <taxon>Gossypium</taxon>
    </lineage>
</organism>